<reference evidence="1" key="1">
    <citation type="submission" date="2004-02" db="EMBL/GenBank/DDBJ databases">
        <authorList>
            <consortium name="DOE Joint Genome Institute"/>
        </authorList>
    </citation>
    <scope>NUCLEOTIDE SEQUENCE [LARGE SCALE GENOMIC DNA]</scope>
    <source>
        <strain evidence="1">WH 8501</strain>
    </source>
</reference>
<keyword evidence="2" id="KW-1185">Reference proteome</keyword>
<gene>
    <name evidence="1" type="ORF">CwatDRAFT_3925</name>
</gene>
<organism evidence="1 2">
    <name type="scientific">Crocosphaera watsonii WH 8501</name>
    <dbReference type="NCBI Taxonomy" id="165597"/>
    <lineage>
        <taxon>Bacteria</taxon>
        <taxon>Bacillati</taxon>
        <taxon>Cyanobacteriota</taxon>
        <taxon>Cyanophyceae</taxon>
        <taxon>Oscillatoriophycideae</taxon>
        <taxon>Chroococcales</taxon>
        <taxon>Aphanothecaceae</taxon>
        <taxon>Crocosphaera</taxon>
    </lineage>
</organism>
<reference evidence="1" key="3">
    <citation type="submission" date="2016-12" db="EMBL/GenBank/DDBJ databases">
        <title>Annotation of the draft genome assembly of Crocosphaera watsonii WH 8501.</title>
        <authorList>
            <consortium name="US DOE Joint Genome Institute (JGI-ORNL)"/>
            <person name="Larimer F."/>
            <person name="Land M."/>
        </authorList>
    </citation>
    <scope>NUCLEOTIDE SEQUENCE</scope>
    <source>
        <strain evidence="1">WH 8501</strain>
    </source>
</reference>
<dbReference type="Proteomes" id="UP000003922">
    <property type="component" value="Unassembled WGS sequence"/>
</dbReference>
<evidence type="ECO:0000313" key="2">
    <source>
        <dbReference type="Proteomes" id="UP000003922"/>
    </source>
</evidence>
<proteinExistence type="predicted"/>
<dbReference type="EMBL" id="AADV02000014">
    <property type="protein sequence ID" value="EAM50846.1"/>
    <property type="molecule type" value="Genomic_DNA"/>
</dbReference>
<dbReference type="InterPro" id="IPR042099">
    <property type="entry name" value="ANL_N_sf"/>
</dbReference>
<dbReference type="SUPFAM" id="SSF56801">
    <property type="entry name" value="Acetyl-CoA synthetase-like"/>
    <property type="match status" value="1"/>
</dbReference>
<sequence>MTQSVEKSLTTPSTVIELLCLRAQQTPDSHAYTFLIDGKKETPPLTYAELDQQAKAIAALLQKYQARGERALPGFLTN</sequence>
<accession>Q4C3W1</accession>
<evidence type="ECO:0000313" key="1">
    <source>
        <dbReference type="EMBL" id="EAM50846.1"/>
    </source>
</evidence>
<comment type="caution">
    <text evidence="1">The sequence shown here is derived from an EMBL/GenBank/DDBJ whole genome shotgun (WGS) entry which is preliminary data.</text>
</comment>
<dbReference type="Gene3D" id="3.40.50.12780">
    <property type="entry name" value="N-terminal domain of ligase-like"/>
    <property type="match status" value="1"/>
</dbReference>
<dbReference type="KEGG" id="cwa:CwatDRAFT_3925"/>
<protein>
    <submittedName>
        <fullName evidence="1">Uncharacterized protein</fullName>
    </submittedName>
</protein>
<dbReference type="AlphaFoldDB" id="Q4C3W1"/>
<name>Q4C3W1_CROWT</name>
<reference evidence="1" key="2">
    <citation type="submission" date="2005-06" db="EMBL/GenBank/DDBJ databases">
        <title>Sequencing of the draft genome and assembly of Crocosphaera watsonii WH 8501.</title>
        <authorList>
            <consortium name="US DOE Joint Genome Institute (JGI-PGF)"/>
            <person name="Copeland A."/>
            <person name="Lucas S."/>
            <person name="Lapidus A."/>
            <person name="Barry K."/>
            <person name="Detter C."/>
            <person name="Glavina T."/>
            <person name="Hammon N."/>
            <person name="Israni S."/>
            <person name="Pitluck S."/>
            <person name="Richardson P."/>
        </authorList>
    </citation>
    <scope>NUCLEOTIDE SEQUENCE [LARGE SCALE GENOMIC DNA]</scope>
    <source>
        <strain evidence="1">WH 8501</strain>
    </source>
</reference>